<comment type="caution">
    <text evidence="2">The sequence shown here is derived from an EMBL/GenBank/DDBJ whole genome shotgun (WGS) entry which is preliminary data.</text>
</comment>
<proteinExistence type="predicted"/>
<reference evidence="2" key="2">
    <citation type="submission" date="2023-06" db="EMBL/GenBank/DDBJ databases">
        <authorList>
            <person name="Kobayashi Y."/>
            <person name="Kayamori A."/>
            <person name="Aoki K."/>
            <person name="Shiwa Y."/>
            <person name="Fujita N."/>
            <person name="Sugita T."/>
            <person name="Iwasaki W."/>
            <person name="Tanaka N."/>
            <person name="Takashima M."/>
        </authorList>
    </citation>
    <scope>NUCLEOTIDE SEQUENCE</scope>
    <source>
        <strain evidence="2">HIS016</strain>
    </source>
</reference>
<sequence>MTLSTEDKSLVIKMLTTCQHIFKADRPGLPRPDKKHNAFINAVAAELGLSNAERDAARTEGKGAGVSAGRTKGASVSARGTKGDGVSSGGTKEAKEAKDSKGGIEARKPAKPCSPRAPLASRKAKTKAKAKSEGKGEDKEASSERSDAPPHKRGRTA</sequence>
<evidence type="ECO:0000256" key="1">
    <source>
        <dbReference type="SAM" id="MobiDB-lite"/>
    </source>
</evidence>
<name>A0AAD3TT06_9TREE</name>
<feature type="compositionally biased region" description="Basic and acidic residues" evidence="1">
    <location>
        <begin position="52"/>
        <end position="61"/>
    </location>
</feature>
<protein>
    <submittedName>
        <fullName evidence="2">Uncharacterized protein</fullName>
    </submittedName>
</protein>
<dbReference type="Proteomes" id="UP001222932">
    <property type="component" value="Unassembled WGS sequence"/>
</dbReference>
<keyword evidence="3" id="KW-1185">Reference proteome</keyword>
<gene>
    <name evidence="2" type="ORF">CspeluHIS016_0209920</name>
</gene>
<evidence type="ECO:0000313" key="3">
    <source>
        <dbReference type="Proteomes" id="UP001222932"/>
    </source>
</evidence>
<dbReference type="AlphaFoldDB" id="A0AAD3TT06"/>
<organism evidence="2 3">
    <name type="scientific">Cutaneotrichosporon spelunceum</name>
    <dbReference type="NCBI Taxonomy" id="1672016"/>
    <lineage>
        <taxon>Eukaryota</taxon>
        <taxon>Fungi</taxon>
        <taxon>Dikarya</taxon>
        <taxon>Basidiomycota</taxon>
        <taxon>Agaricomycotina</taxon>
        <taxon>Tremellomycetes</taxon>
        <taxon>Trichosporonales</taxon>
        <taxon>Trichosporonaceae</taxon>
        <taxon>Cutaneotrichosporon</taxon>
    </lineage>
</organism>
<feature type="region of interest" description="Disordered" evidence="1">
    <location>
        <begin position="47"/>
        <end position="157"/>
    </location>
</feature>
<feature type="compositionally biased region" description="Basic and acidic residues" evidence="1">
    <location>
        <begin position="130"/>
        <end position="150"/>
    </location>
</feature>
<feature type="compositionally biased region" description="Basic and acidic residues" evidence="1">
    <location>
        <begin position="92"/>
        <end position="108"/>
    </location>
</feature>
<dbReference type="EMBL" id="BTCM01000002">
    <property type="protein sequence ID" value="GMK55936.1"/>
    <property type="molecule type" value="Genomic_DNA"/>
</dbReference>
<reference evidence="2" key="1">
    <citation type="journal article" date="2023" name="BMC Genomics">
        <title>Chromosome-level genome assemblies of Cutaneotrichosporon spp. (Trichosporonales, Basidiomycota) reveal imbalanced evolution between nucleotide sequences and chromosome synteny.</title>
        <authorList>
            <person name="Kobayashi Y."/>
            <person name="Kayamori A."/>
            <person name="Aoki K."/>
            <person name="Shiwa Y."/>
            <person name="Matsutani M."/>
            <person name="Fujita N."/>
            <person name="Sugita T."/>
            <person name="Iwasaki W."/>
            <person name="Tanaka N."/>
            <person name="Takashima M."/>
        </authorList>
    </citation>
    <scope>NUCLEOTIDE SEQUENCE</scope>
    <source>
        <strain evidence="2">HIS016</strain>
    </source>
</reference>
<evidence type="ECO:0000313" key="2">
    <source>
        <dbReference type="EMBL" id="GMK55936.1"/>
    </source>
</evidence>
<accession>A0AAD3TT06</accession>